<protein>
    <recommendedName>
        <fullName evidence="9 11">Ubiquitin carboxyl-terminal hydrolase</fullName>
        <ecNumber evidence="3 11">3.4.19.12</ecNumber>
    </recommendedName>
</protein>
<dbReference type="GO" id="GO:0006511">
    <property type="term" value="P:ubiquitin-dependent protein catabolic process"/>
    <property type="evidence" value="ECO:0007669"/>
    <property type="project" value="UniProtKB-UniRule"/>
</dbReference>
<comment type="caution">
    <text evidence="13">The sequence shown here is derived from an EMBL/GenBank/DDBJ whole genome shotgun (WGS) entry which is preliminary data.</text>
</comment>
<dbReference type="PROSITE" id="PS52048">
    <property type="entry name" value="UCH_DOMAIN"/>
    <property type="match status" value="1"/>
</dbReference>
<dbReference type="GO" id="GO:0016579">
    <property type="term" value="P:protein deubiquitination"/>
    <property type="evidence" value="ECO:0007669"/>
    <property type="project" value="TreeGrafter"/>
</dbReference>
<dbReference type="CDD" id="cd09616">
    <property type="entry name" value="Peptidase_C12_UCH_L1_L3"/>
    <property type="match status" value="1"/>
</dbReference>
<comment type="similarity">
    <text evidence="2 10 11">Belongs to the peptidase C12 family.</text>
</comment>
<evidence type="ECO:0000259" key="12">
    <source>
        <dbReference type="PROSITE" id="PS52048"/>
    </source>
</evidence>
<evidence type="ECO:0000313" key="13">
    <source>
        <dbReference type="EMBL" id="CAL5130108.1"/>
    </source>
</evidence>
<dbReference type="Gene3D" id="3.40.532.10">
    <property type="entry name" value="Peptidase C12, ubiquitin carboxyl-terminal hydrolase"/>
    <property type="match status" value="1"/>
</dbReference>
<keyword evidence="7 10" id="KW-0788">Thiol protease</keyword>
<evidence type="ECO:0000256" key="10">
    <source>
        <dbReference type="PROSITE-ProRule" id="PRU01393"/>
    </source>
</evidence>
<dbReference type="FunFam" id="3.40.532.10:FF:000006">
    <property type="entry name" value="Ubiquitin carboxyl-terminal hydrolase"/>
    <property type="match status" value="1"/>
</dbReference>
<keyword evidence="5 10" id="KW-0833">Ubl conjugation pathway</keyword>
<dbReference type="InterPro" id="IPR038765">
    <property type="entry name" value="Papain-like_cys_pep_sf"/>
</dbReference>
<evidence type="ECO:0000256" key="9">
    <source>
        <dbReference type="ARBA" id="ARBA00073226"/>
    </source>
</evidence>
<feature type="domain" description="UCH catalytic" evidence="12">
    <location>
        <begin position="2"/>
        <end position="218"/>
    </location>
</feature>
<evidence type="ECO:0000256" key="11">
    <source>
        <dbReference type="RuleBase" id="RU361215"/>
    </source>
</evidence>
<dbReference type="Pfam" id="PF01088">
    <property type="entry name" value="Peptidase_C12"/>
    <property type="match status" value="1"/>
</dbReference>
<organism evidence="13 14">
    <name type="scientific">Calicophoron daubneyi</name>
    <name type="common">Rumen fluke</name>
    <name type="synonym">Paramphistomum daubneyi</name>
    <dbReference type="NCBI Taxonomy" id="300641"/>
    <lineage>
        <taxon>Eukaryota</taxon>
        <taxon>Metazoa</taxon>
        <taxon>Spiralia</taxon>
        <taxon>Lophotrochozoa</taxon>
        <taxon>Platyhelminthes</taxon>
        <taxon>Trematoda</taxon>
        <taxon>Digenea</taxon>
        <taxon>Plagiorchiida</taxon>
        <taxon>Pronocephalata</taxon>
        <taxon>Paramphistomoidea</taxon>
        <taxon>Paramphistomidae</taxon>
        <taxon>Calicophoron</taxon>
    </lineage>
</organism>
<feature type="site" description="Important for enzyme activity" evidence="10">
    <location>
        <position position="173"/>
    </location>
</feature>
<keyword evidence="4 10" id="KW-0645">Protease</keyword>
<dbReference type="PANTHER" id="PTHR10589:SF17">
    <property type="entry name" value="UBIQUITIN CARBOXYL-TERMINAL HYDROLASE"/>
    <property type="match status" value="1"/>
</dbReference>
<proteinExistence type="inferred from homology"/>
<feature type="active site" description="Proton donor" evidence="10">
    <location>
        <position position="158"/>
    </location>
</feature>
<evidence type="ECO:0000313" key="14">
    <source>
        <dbReference type="Proteomes" id="UP001497525"/>
    </source>
</evidence>
<dbReference type="PANTHER" id="PTHR10589">
    <property type="entry name" value="UBIQUITIN CARBOXYL-TERMINAL HYDROLASE"/>
    <property type="match status" value="1"/>
</dbReference>
<evidence type="ECO:0000256" key="1">
    <source>
        <dbReference type="ARBA" id="ARBA00000707"/>
    </source>
</evidence>
<dbReference type="PRINTS" id="PR00707">
    <property type="entry name" value="UBCTHYDRLASE"/>
</dbReference>
<keyword evidence="6 10" id="KW-0378">Hydrolase</keyword>
<evidence type="ECO:0000256" key="4">
    <source>
        <dbReference type="ARBA" id="ARBA00022670"/>
    </source>
</evidence>
<comment type="catalytic activity">
    <reaction evidence="1 10 11">
        <text>Thiol-dependent hydrolysis of ester, thioester, amide, peptide and isopeptide bonds formed by the C-terminal Gly of ubiquitin (a 76-residue protein attached to proteins as an intracellular targeting signal).</text>
        <dbReference type="EC" id="3.4.19.12"/>
    </reaction>
</comment>
<evidence type="ECO:0000256" key="7">
    <source>
        <dbReference type="ARBA" id="ARBA00022807"/>
    </source>
</evidence>
<accession>A0AAV2T491</accession>
<name>A0AAV2T491_CALDB</name>
<dbReference type="GO" id="GO:0004843">
    <property type="term" value="F:cysteine-type deubiquitinase activity"/>
    <property type="evidence" value="ECO:0007669"/>
    <property type="project" value="UniProtKB-UniRule"/>
</dbReference>
<sequence length="220" mass="24717">MRWLPLESNPDVLNKYLEKLGVPDKWKFSDVIGLDENSLNTVPKPVLAVMLLFPRSQIAEEQKIGKETPKDEVYLVHQTAENACGTVAVLNALVNVHQVLKPKAGSYLEKFIEKTKKMSPKERGHAMENDEELFKMHDDLAKEGQSQAPNRESDTQQHFVSFIEHGGHLYELDGRREHPVLHGNATADSLLQEAGKAISHFVKRDSSNIKFSVLALCAHS</sequence>
<feature type="active site" description="Nucleophile" evidence="10">
    <location>
        <position position="84"/>
    </location>
</feature>
<evidence type="ECO:0000256" key="8">
    <source>
        <dbReference type="ARBA" id="ARBA00055560"/>
    </source>
</evidence>
<dbReference type="InterPro" id="IPR001578">
    <property type="entry name" value="Peptidase_C12_UCH"/>
</dbReference>
<gene>
    <name evidence="13" type="ORF">CDAUBV1_LOCUS1545</name>
</gene>
<evidence type="ECO:0000256" key="5">
    <source>
        <dbReference type="ARBA" id="ARBA00022786"/>
    </source>
</evidence>
<evidence type="ECO:0000256" key="6">
    <source>
        <dbReference type="ARBA" id="ARBA00022801"/>
    </source>
</evidence>
<dbReference type="EMBL" id="CAXLJL010000057">
    <property type="protein sequence ID" value="CAL5130108.1"/>
    <property type="molecule type" value="Genomic_DNA"/>
</dbReference>
<dbReference type="Proteomes" id="UP001497525">
    <property type="component" value="Unassembled WGS sequence"/>
</dbReference>
<feature type="site" description="Transition state stabilizer" evidence="10">
    <location>
        <position position="78"/>
    </location>
</feature>
<dbReference type="SUPFAM" id="SSF54001">
    <property type="entry name" value="Cysteine proteinases"/>
    <property type="match status" value="1"/>
</dbReference>
<dbReference type="InterPro" id="IPR036959">
    <property type="entry name" value="Peptidase_C12_UCH_sf"/>
</dbReference>
<dbReference type="GO" id="GO:0005737">
    <property type="term" value="C:cytoplasm"/>
    <property type="evidence" value="ECO:0007669"/>
    <property type="project" value="TreeGrafter"/>
</dbReference>
<comment type="function">
    <text evidence="8">Ubiquitin-protein hydrolase is involved both in the processing of ubiquitin precursors and of ubiquitinated proteins. This enzyme is a thiol protease that recognizes and hydrolyzes a peptide bond at the C-terminal glycine of ubiquitin.</text>
</comment>
<dbReference type="AlphaFoldDB" id="A0AAV2T491"/>
<reference evidence="13" key="1">
    <citation type="submission" date="2024-06" db="EMBL/GenBank/DDBJ databases">
        <authorList>
            <person name="Liu X."/>
            <person name="Lenzi L."/>
            <person name="Haldenby T S."/>
            <person name="Uol C."/>
        </authorList>
    </citation>
    <scope>NUCLEOTIDE SEQUENCE</scope>
</reference>
<evidence type="ECO:0000256" key="3">
    <source>
        <dbReference type="ARBA" id="ARBA00012759"/>
    </source>
</evidence>
<evidence type="ECO:0000256" key="2">
    <source>
        <dbReference type="ARBA" id="ARBA00009326"/>
    </source>
</evidence>
<dbReference type="EC" id="3.4.19.12" evidence="3 11"/>